<protein>
    <submittedName>
        <fullName evidence="1">WbqC family protein</fullName>
    </submittedName>
</protein>
<reference evidence="2" key="1">
    <citation type="journal article" date="2019" name="Int. J. Syst. Evol. Microbiol.">
        <title>The Global Catalogue of Microorganisms (GCM) 10K type strain sequencing project: providing services to taxonomists for standard genome sequencing and annotation.</title>
        <authorList>
            <consortium name="The Broad Institute Genomics Platform"/>
            <consortium name="The Broad Institute Genome Sequencing Center for Infectious Disease"/>
            <person name="Wu L."/>
            <person name="Ma J."/>
        </authorList>
    </citation>
    <scope>NUCLEOTIDE SEQUENCE [LARGE SCALE GENOMIC DNA]</scope>
    <source>
        <strain evidence="2">KCTC 23984</strain>
    </source>
</reference>
<comment type="caution">
    <text evidence="1">The sequence shown here is derived from an EMBL/GenBank/DDBJ whole genome shotgun (WGS) entry which is preliminary data.</text>
</comment>
<sequence length="234" mass="26969">MKIAIMQPYVFPYIGYFQMLQAVDLFVLYDDVQYTKKGWINRNRILLNGSAHTFTIPCLNPSQNKLIKDISVDWSSKETRKLRATIETAYCKAPYFEEVYPLLEAVLQNKAQETIADLATESIKQVCSYLGLTTSIKRSSQANYANHELRREDRLVDIVLKENGNEYINAIGGRELYTKASFARHGIQLHFIQSMPISYPQPNGEFVPWLSMVDVLMFNDKDTIATYLKSYKLL</sequence>
<dbReference type="RefSeq" id="WP_377485906.1">
    <property type="nucleotide sequence ID" value="NZ_JBHUOX010000010.1"/>
</dbReference>
<gene>
    <name evidence="1" type="ORF">ACFS7Z_14740</name>
</gene>
<name>A0ABW6BWX0_9BACT</name>
<evidence type="ECO:0000313" key="2">
    <source>
        <dbReference type="Proteomes" id="UP001597641"/>
    </source>
</evidence>
<dbReference type="InterPro" id="IPR014985">
    <property type="entry name" value="WbqC"/>
</dbReference>
<keyword evidence="2" id="KW-1185">Reference proteome</keyword>
<organism evidence="1 2">
    <name type="scientific">Pontibacter toksunensis</name>
    <dbReference type="NCBI Taxonomy" id="1332631"/>
    <lineage>
        <taxon>Bacteria</taxon>
        <taxon>Pseudomonadati</taxon>
        <taxon>Bacteroidota</taxon>
        <taxon>Cytophagia</taxon>
        <taxon>Cytophagales</taxon>
        <taxon>Hymenobacteraceae</taxon>
        <taxon>Pontibacter</taxon>
    </lineage>
</organism>
<dbReference type="Pfam" id="PF08889">
    <property type="entry name" value="WbqC"/>
    <property type="match status" value="1"/>
</dbReference>
<dbReference type="EMBL" id="JBHUOX010000010">
    <property type="protein sequence ID" value="MFD3001626.1"/>
    <property type="molecule type" value="Genomic_DNA"/>
</dbReference>
<evidence type="ECO:0000313" key="1">
    <source>
        <dbReference type="EMBL" id="MFD3001626.1"/>
    </source>
</evidence>
<accession>A0ABW6BWX0</accession>
<dbReference type="Proteomes" id="UP001597641">
    <property type="component" value="Unassembled WGS sequence"/>
</dbReference>
<proteinExistence type="predicted"/>